<keyword evidence="3 6" id="KW-0418">Kinase</keyword>
<proteinExistence type="predicted"/>
<dbReference type="GO" id="GO:0005524">
    <property type="term" value="F:ATP binding"/>
    <property type="evidence" value="ECO:0007669"/>
    <property type="project" value="UniProtKB-KW"/>
</dbReference>
<protein>
    <submittedName>
        <fullName evidence="6">Serine/threonine-protein kinase PknD</fullName>
        <ecNumber evidence="6">2.7.11.1</ecNumber>
    </submittedName>
</protein>
<organism evidence="6">
    <name type="scientific">bioreactor metagenome</name>
    <dbReference type="NCBI Taxonomy" id="1076179"/>
    <lineage>
        <taxon>unclassified sequences</taxon>
        <taxon>metagenomes</taxon>
        <taxon>ecological metagenomes</taxon>
    </lineage>
</organism>
<dbReference type="PROSITE" id="PS50011">
    <property type="entry name" value="PROTEIN_KINASE_DOM"/>
    <property type="match status" value="1"/>
</dbReference>
<dbReference type="PROSITE" id="PS00108">
    <property type="entry name" value="PROTEIN_KINASE_ST"/>
    <property type="match status" value="1"/>
</dbReference>
<dbReference type="PANTHER" id="PTHR43289">
    <property type="entry name" value="MITOGEN-ACTIVATED PROTEIN KINASE KINASE KINASE 20-RELATED"/>
    <property type="match status" value="1"/>
</dbReference>
<feature type="domain" description="Protein kinase" evidence="5">
    <location>
        <begin position="7"/>
        <end position="252"/>
    </location>
</feature>
<keyword evidence="4" id="KW-0067">ATP-binding</keyword>
<evidence type="ECO:0000256" key="2">
    <source>
        <dbReference type="ARBA" id="ARBA00022741"/>
    </source>
</evidence>
<reference evidence="6" key="1">
    <citation type="submission" date="2019-08" db="EMBL/GenBank/DDBJ databases">
        <authorList>
            <person name="Kucharzyk K."/>
            <person name="Murdoch R.W."/>
            <person name="Higgins S."/>
            <person name="Loffler F."/>
        </authorList>
    </citation>
    <scope>NUCLEOTIDE SEQUENCE</scope>
</reference>
<dbReference type="SMART" id="SM00220">
    <property type="entry name" value="S_TKc"/>
    <property type="match status" value="1"/>
</dbReference>
<accession>A0A644U8X1</accession>
<dbReference type="AlphaFoldDB" id="A0A644U8X1"/>
<keyword evidence="2" id="KW-0547">Nucleotide-binding</keyword>
<name>A0A644U8X1_9ZZZZ</name>
<keyword evidence="1 6" id="KW-0808">Transferase</keyword>
<sequence length="336" mass="38845">MGKFGDWNIIKTIGEGGQGQIHLVKNEKGEPSGVFALKKLTNKNRIQRFEKEILAGMKLKHPNIIEVIEYDLENKRPYLVMKYFEEGDMTNLNIVSFSLNEKIEIFRKICEAVAFAHKNKVIHRDIKPENIFMENQFEPIVGDFGLCFFDDEERITNSDEVIGSRYYMAPELADGKFEDMTYSADVYSLGKLFYWIITGKIFDREKHNDNKYKITKNEKTICFLINEVLNKTIIENPENRLQNAFELVNEINNLEKRISMGANSIGPNIPLECIFCGVGKYHKISGSRNGIAGIETSNGFNFSRNKEWTILQCDYCNNIQIFSPLIKDSTNKWEKK</sequence>
<comment type="caution">
    <text evidence="6">The sequence shown here is derived from an EMBL/GenBank/DDBJ whole genome shotgun (WGS) entry which is preliminary data.</text>
</comment>
<evidence type="ECO:0000259" key="5">
    <source>
        <dbReference type="PROSITE" id="PS50011"/>
    </source>
</evidence>
<dbReference type="InterPro" id="IPR000719">
    <property type="entry name" value="Prot_kinase_dom"/>
</dbReference>
<gene>
    <name evidence="6" type="primary">pknD_2</name>
    <name evidence="6" type="ORF">SDC9_21222</name>
</gene>
<evidence type="ECO:0000256" key="4">
    <source>
        <dbReference type="ARBA" id="ARBA00022840"/>
    </source>
</evidence>
<dbReference type="InterPro" id="IPR011009">
    <property type="entry name" value="Kinase-like_dom_sf"/>
</dbReference>
<dbReference type="CDD" id="cd14014">
    <property type="entry name" value="STKc_PknB_like"/>
    <property type="match status" value="1"/>
</dbReference>
<dbReference type="Pfam" id="PF00069">
    <property type="entry name" value="Pkinase"/>
    <property type="match status" value="1"/>
</dbReference>
<dbReference type="SUPFAM" id="SSF56112">
    <property type="entry name" value="Protein kinase-like (PK-like)"/>
    <property type="match status" value="1"/>
</dbReference>
<dbReference type="EMBL" id="VSSQ01000088">
    <property type="protein sequence ID" value="MPL75398.1"/>
    <property type="molecule type" value="Genomic_DNA"/>
</dbReference>
<dbReference type="InterPro" id="IPR008271">
    <property type="entry name" value="Ser/Thr_kinase_AS"/>
</dbReference>
<dbReference type="GO" id="GO:0004674">
    <property type="term" value="F:protein serine/threonine kinase activity"/>
    <property type="evidence" value="ECO:0007669"/>
    <property type="project" value="UniProtKB-EC"/>
</dbReference>
<evidence type="ECO:0000313" key="6">
    <source>
        <dbReference type="EMBL" id="MPL75398.1"/>
    </source>
</evidence>
<dbReference type="EC" id="2.7.11.1" evidence="6"/>
<dbReference type="Gene3D" id="1.10.510.10">
    <property type="entry name" value="Transferase(Phosphotransferase) domain 1"/>
    <property type="match status" value="1"/>
</dbReference>
<dbReference type="PANTHER" id="PTHR43289:SF33">
    <property type="entry name" value="SERINE_THREONINE KINASE 31"/>
    <property type="match status" value="1"/>
</dbReference>
<evidence type="ECO:0000256" key="3">
    <source>
        <dbReference type="ARBA" id="ARBA00022777"/>
    </source>
</evidence>
<evidence type="ECO:0000256" key="1">
    <source>
        <dbReference type="ARBA" id="ARBA00022679"/>
    </source>
</evidence>